<comment type="caution">
    <text evidence="1">The sequence shown here is derived from an EMBL/GenBank/DDBJ whole genome shotgun (WGS) entry which is preliminary data.</text>
</comment>
<accession>A0ABU7KNU4</accession>
<protein>
    <recommendedName>
        <fullName evidence="3">SUKH-4 immunity protein of toxin-antitoxin system</fullName>
    </recommendedName>
</protein>
<proteinExistence type="predicted"/>
<sequence>MIVVHPVVELHFRGGFSLWPVGEPAVFDFLRLHGGMSPVDIGTAVMLIVACNDVEDLFPGEGPPRPADPLDGFLHPLLTTDQLFVAGGMRITDTATGAALLPGCCCDLNEWRDWLDYLDERSRRLDLGHDPFPLVEVSGGTARLTPDQEQRDSPVIETSAPGLRRLVAGAEDDLTGFLRSAEAWAEQYLPGRSAQVTAALGRALDVVPPQAP</sequence>
<evidence type="ECO:0008006" key="3">
    <source>
        <dbReference type="Google" id="ProtNLM"/>
    </source>
</evidence>
<dbReference type="EMBL" id="JAUUCC010000022">
    <property type="protein sequence ID" value="MEE2050968.1"/>
    <property type="molecule type" value="Genomic_DNA"/>
</dbReference>
<organism evidence="1 2">
    <name type="scientific">Nocardiopsis tropica</name>
    <dbReference type="NCBI Taxonomy" id="109330"/>
    <lineage>
        <taxon>Bacteria</taxon>
        <taxon>Bacillati</taxon>
        <taxon>Actinomycetota</taxon>
        <taxon>Actinomycetes</taxon>
        <taxon>Streptosporangiales</taxon>
        <taxon>Nocardiopsidaceae</taxon>
        <taxon>Nocardiopsis</taxon>
    </lineage>
</organism>
<dbReference type="Proteomes" id="UP001348641">
    <property type="component" value="Unassembled WGS sequence"/>
</dbReference>
<evidence type="ECO:0000313" key="1">
    <source>
        <dbReference type="EMBL" id="MEE2050968.1"/>
    </source>
</evidence>
<reference evidence="1 2" key="1">
    <citation type="submission" date="2023-07" db="EMBL/GenBank/DDBJ databases">
        <authorList>
            <person name="Girao M."/>
            <person name="Carvalho M.F."/>
        </authorList>
    </citation>
    <scope>NUCLEOTIDE SEQUENCE [LARGE SCALE GENOMIC DNA]</scope>
    <source>
        <strain evidence="1 2">66/93</strain>
    </source>
</reference>
<evidence type="ECO:0000313" key="2">
    <source>
        <dbReference type="Proteomes" id="UP001348641"/>
    </source>
</evidence>
<dbReference type="RefSeq" id="WP_330158141.1">
    <property type="nucleotide sequence ID" value="NZ_BAAAJA010000011.1"/>
</dbReference>
<gene>
    <name evidence="1" type="ORF">Q8A49_10735</name>
</gene>
<name>A0ABU7KNU4_9ACTN</name>